<dbReference type="EMBL" id="JH597755">
    <property type="protein sequence ID" value="EHP71210.1"/>
    <property type="molecule type" value="Genomic_DNA"/>
</dbReference>
<dbReference type="AlphaFoldDB" id="H2C0E8"/>
<keyword evidence="1" id="KW-0472">Membrane</keyword>
<feature type="non-terminal residue" evidence="2">
    <location>
        <position position="1"/>
    </location>
</feature>
<keyword evidence="1" id="KW-0812">Transmembrane</keyword>
<reference evidence="2 3" key="1">
    <citation type="submission" date="2012-01" db="EMBL/GenBank/DDBJ databases">
        <title>Improved High-Quality Draft sequence of Metallosphaera yellowstonensis MK1.</title>
        <authorList>
            <consortium name="US DOE Joint Genome Institute"/>
            <person name="Lucas S."/>
            <person name="Han J."/>
            <person name="Cheng J.-F."/>
            <person name="Goodwin L."/>
            <person name="Pitluck S."/>
            <person name="Peters L."/>
            <person name="Teshima H."/>
            <person name="Detter J.C."/>
            <person name="Han C."/>
            <person name="Tapia R."/>
            <person name="Land M."/>
            <person name="Hauser L."/>
            <person name="Kyrpides N."/>
            <person name="Kozubal M."/>
            <person name="Macur R.E."/>
            <person name="Jay Z."/>
            <person name="Inskeep W."/>
            <person name="Woyke T."/>
        </authorList>
    </citation>
    <scope>NUCLEOTIDE SEQUENCE [LARGE SCALE GENOMIC DNA]</scope>
    <source>
        <strain evidence="2 3">MK1</strain>
    </source>
</reference>
<accession>H2C0E8</accession>
<sequence>SQVQSNQSNVYVSIAILIVGLMVALYIWVSERRKG</sequence>
<keyword evidence="3" id="KW-1185">Reference proteome</keyword>
<evidence type="ECO:0000313" key="2">
    <source>
        <dbReference type="EMBL" id="EHP71210.1"/>
    </source>
</evidence>
<organism evidence="2 3">
    <name type="scientific">Metallosphaera yellowstonensis MK1</name>
    <dbReference type="NCBI Taxonomy" id="671065"/>
    <lineage>
        <taxon>Archaea</taxon>
        <taxon>Thermoproteota</taxon>
        <taxon>Thermoprotei</taxon>
        <taxon>Sulfolobales</taxon>
        <taxon>Sulfolobaceae</taxon>
        <taxon>Metallosphaera</taxon>
    </lineage>
</organism>
<keyword evidence="1" id="KW-1133">Transmembrane helix</keyword>
<protein>
    <submittedName>
        <fullName evidence="2">Uncharacterized protein</fullName>
    </submittedName>
</protein>
<evidence type="ECO:0000313" key="3">
    <source>
        <dbReference type="Proteomes" id="UP000003980"/>
    </source>
</evidence>
<proteinExistence type="predicted"/>
<evidence type="ECO:0000256" key="1">
    <source>
        <dbReference type="SAM" id="Phobius"/>
    </source>
</evidence>
<dbReference type="Proteomes" id="UP000003980">
    <property type="component" value="Unassembled WGS sequence"/>
</dbReference>
<name>H2C0E8_9CREN</name>
<dbReference type="HOGENOM" id="CLU_3369629_0_0_2"/>
<gene>
    <name evidence="2" type="ORF">MetMK1DRAFT_00000190</name>
</gene>
<feature type="transmembrane region" description="Helical" evidence="1">
    <location>
        <begin position="12"/>
        <end position="29"/>
    </location>
</feature>